<gene>
    <name evidence="1" type="ORF">HNR23_003221</name>
</gene>
<organism evidence="1 2">
    <name type="scientific">Nocardiopsis mwathae</name>
    <dbReference type="NCBI Taxonomy" id="1472723"/>
    <lineage>
        <taxon>Bacteria</taxon>
        <taxon>Bacillati</taxon>
        <taxon>Actinomycetota</taxon>
        <taxon>Actinomycetes</taxon>
        <taxon>Streptosporangiales</taxon>
        <taxon>Nocardiopsidaceae</taxon>
        <taxon>Nocardiopsis</taxon>
    </lineage>
</organism>
<comment type="caution">
    <text evidence="1">The sequence shown here is derived from an EMBL/GenBank/DDBJ whole genome shotgun (WGS) entry which is preliminary data.</text>
</comment>
<evidence type="ECO:0000313" key="1">
    <source>
        <dbReference type="EMBL" id="MBB6173161.1"/>
    </source>
</evidence>
<dbReference type="RefSeq" id="WP_184076386.1">
    <property type="nucleotide sequence ID" value="NZ_JACHDS010000001.1"/>
</dbReference>
<proteinExistence type="predicted"/>
<evidence type="ECO:0000313" key="2">
    <source>
        <dbReference type="Proteomes" id="UP000546642"/>
    </source>
</evidence>
<accession>A0A7W9YKF8</accession>
<protein>
    <recommendedName>
        <fullName evidence="3">Ferric siderophore reductase C-terminal domain-containing protein</fullName>
    </recommendedName>
</protein>
<name>A0A7W9YKF8_9ACTN</name>
<reference evidence="1 2" key="1">
    <citation type="submission" date="2020-08" db="EMBL/GenBank/DDBJ databases">
        <title>Sequencing the genomes of 1000 actinobacteria strains.</title>
        <authorList>
            <person name="Klenk H.-P."/>
        </authorList>
    </citation>
    <scope>NUCLEOTIDE SEQUENCE [LARGE SCALE GENOMIC DNA]</scope>
    <source>
        <strain evidence="1 2">DSM 46659</strain>
    </source>
</reference>
<dbReference type="Proteomes" id="UP000546642">
    <property type="component" value="Unassembled WGS sequence"/>
</dbReference>
<keyword evidence="2" id="KW-1185">Reference proteome</keyword>
<evidence type="ECO:0008006" key="3">
    <source>
        <dbReference type="Google" id="ProtNLM"/>
    </source>
</evidence>
<dbReference type="EMBL" id="JACHDS010000001">
    <property type="protein sequence ID" value="MBB6173161.1"/>
    <property type="molecule type" value="Genomic_DNA"/>
</dbReference>
<dbReference type="AlphaFoldDB" id="A0A7W9YKF8"/>
<sequence>MQSCHPLVGVARWTSTRELYIDIDLLGAADPAPGGSAWTRLDRVPDRVPELITLLLEGSCAGHTTSAAAFLAADAGRQVLAFACVAAYLTGRAPDLAPDRTWVRHDPATGRLDRLALRQGAVAVLDGDPMGRRPGARCVADEDALDAWFVGRAVAALEPVVEAVRSHTRFGARPQWSAVADAPHAALIAASYEVGADQSAAWERARRMVEWINADRVRVAPKQRPFPLALRGLPEGRSERMFMVRGGCCFYYRFGDRKCAACPLSGDEEREGVLREAFESAALPTAT</sequence>